<reference evidence="2" key="1">
    <citation type="submission" date="2020-05" db="EMBL/GenBank/DDBJ databases">
        <authorList>
            <person name="Chiriac C."/>
            <person name="Salcher M."/>
            <person name="Ghai R."/>
            <person name="Kavagutti S V."/>
        </authorList>
    </citation>
    <scope>NUCLEOTIDE SEQUENCE</scope>
</reference>
<accession>A0A6J6FP76</accession>
<keyword evidence="1" id="KW-0812">Transmembrane</keyword>
<dbReference type="EMBL" id="CAEZUE010000046">
    <property type="protein sequence ID" value="CAB4590180.1"/>
    <property type="molecule type" value="Genomic_DNA"/>
</dbReference>
<organism evidence="2">
    <name type="scientific">freshwater metagenome</name>
    <dbReference type="NCBI Taxonomy" id="449393"/>
    <lineage>
        <taxon>unclassified sequences</taxon>
        <taxon>metagenomes</taxon>
        <taxon>ecological metagenomes</taxon>
    </lineage>
</organism>
<name>A0A6J6FP76_9ZZZZ</name>
<proteinExistence type="predicted"/>
<evidence type="ECO:0000313" key="2">
    <source>
        <dbReference type="EMBL" id="CAB4590180.1"/>
    </source>
</evidence>
<dbReference type="AlphaFoldDB" id="A0A6J6FP76"/>
<feature type="transmembrane region" description="Helical" evidence="1">
    <location>
        <begin position="6"/>
        <end position="23"/>
    </location>
</feature>
<evidence type="ECO:0000256" key="1">
    <source>
        <dbReference type="SAM" id="Phobius"/>
    </source>
</evidence>
<keyword evidence="1" id="KW-1133">Transmembrane helix</keyword>
<keyword evidence="1" id="KW-0472">Membrane</keyword>
<feature type="transmembrane region" description="Helical" evidence="1">
    <location>
        <begin position="107"/>
        <end position="127"/>
    </location>
</feature>
<sequence>MDGGIGPTLTLVLAGVLWLLYLAPSMRRQREFESTEKNTIRIQQALRAVAQTTNTPDEFVTEISNREAIVRQRERERIARRREAELRDSVRGDSGYGTTPSMRSIKLVISAVALASLVSATVFGFVAMWAGTLISLGVTGFALVTLVLVNGSAQAGETRVSRRPSNVQPADDTWTPVRAPKVRVTQVPDSAGLIVTAETEREIAARERAARIREQAAAAAVAPEVAPDSRFTELGYDTGSTAPIDINAALRARRAR</sequence>
<protein>
    <submittedName>
        <fullName evidence="2">Unannotated protein</fullName>
    </submittedName>
</protein>
<gene>
    <name evidence="2" type="ORF">UFOPK1788_00484</name>
</gene>
<feature type="transmembrane region" description="Helical" evidence="1">
    <location>
        <begin position="133"/>
        <end position="153"/>
    </location>
</feature>